<feature type="compositionally biased region" description="Low complexity" evidence="1">
    <location>
        <begin position="1268"/>
        <end position="1277"/>
    </location>
</feature>
<feature type="compositionally biased region" description="Low complexity" evidence="1">
    <location>
        <begin position="495"/>
        <end position="507"/>
    </location>
</feature>
<feature type="region of interest" description="Disordered" evidence="1">
    <location>
        <begin position="492"/>
        <end position="512"/>
    </location>
</feature>
<feature type="region of interest" description="Disordered" evidence="1">
    <location>
        <begin position="248"/>
        <end position="270"/>
    </location>
</feature>
<feature type="compositionally biased region" description="Polar residues" evidence="1">
    <location>
        <begin position="764"/>
        <end position="780"/>
    </location>
</feature>
<feature type="region of interest" description="Disordered" evidence="1">
    <location>
        <begin position="1659"/>
        <end position="1696"/>
    </location>
</feature>
<feature type="compositionally biased region" description="Low complexity" evidence="1">
    <location>
        <begin position="1516"/>
        <end position="1527"/>
    </location>
</feature>
<accession>A0A6I8T9G3</accession>
<proteinExistence type="predicted"/>
<feature type="compositionally biased region" description="Basic and acidic residues" evidence="1">
    <location>
        <begin position="1128"/>
        <end position="1139"/>
    </location>
</feature>
<evidence type="ECO:0000256" key="2">
    <source>
        <dbReference type="SAM" id="SignalP"/>
    </source>
</evidence>
<feature type="compositionally biased region" description="Basic and acidic residues" evidence="1">
    <location>
        <begin position="1096"/>
        <end position="1110"/>
    </location>
</feature>
<reference evidence="3 4" key="1">
    <citation type="submission" date="2017-06" db="EMBL/GenBank/DDBJ databases">
        <title>Aedes aegypti genome working group (AGWG) sequencing and assembly.</title>
        <authorList>
            <consortium name="Aedes aegypti Genome Working Group (AGWG)"/>
            <person name="Matthews B.J."/>
        </authorList>
    </citation>
    <scope>NUCLEOTIDE SEQUENCE [LARGE SCALE GENOMIC DNA]</scope>
    <source>
        <strain evidence="3 4">LVP_AGWG</strain>
    </source>
</reference>
<feature type="region of interest" description="Disordered" evidence="1">
    <location>
        <begin position="411"/>
        <end position="460"/>
    </location>
</feature>
<feature type="region of interest" description="Disordered" evidence="1">
    <location>
        <begin position="1045"/>
        <end position="1282"/>
    </location>
</feature>
<feature type="region of interest" description="Disordered" evidence="1">
    <location>
        <begin position="169"/>
        <end position="193"/>
    </location>
</feature>
<name>A0A6I8T9G3_AEDAE</name>
<feature type="compositionally biased region" description="Low complexity" evidence="1">
    <location>
        <begin position="1166"/>
        <end position="1182"/>
    </location>
</feature>
<feature type="region of interest" description="Disordered" evidence="1">
    <location>
        <begin position="764"/>
        <end position="785"/>
    </location>
</feature>
<feature type="compositionally biased region" description="Low complexity" evidence="1">
    <location>
        <begin position="248"/>
        <end position="266"/>
    </location>
</feature>
<evidence type="ECO:0000313" key="4">
    <source>
        <dbReference type="Proteomes" id="UP000008820"/>
    </source>
</evidence>
<feature type="compositionally biased region" description="Low complexity" evidence="1">
    <location>
        <begin position="1140"/>
        <end position="1158"/>
    </location>
</feature>
<gene>
    <name evidence="3" type="primary">5568469</name>
</gene>
<organism evidence="3 4">
    <name type="scientific">Aedes aegypti</name>
    <name type="common">Yellowfever mosquito</name>
    <name type="synonym">Culex aegypti</name>
    <dbReference type="NCBI Taxonomy" id="7159"/>
    <lineage>
        <taxon>Eukaryota</taxon>
        <taxon>Metazoa</taxon>
        <taxon>Ecdysozoa</taxon>
        <taxon>Arthropoda</taxon>
        <taxon>Hexapoda</taxon>
        <taxon>Insecta</taxon>
        <taxon>Pterygota</taxon>
        <taxon>Neoptera</taxon>
        <taxon>Endopterygota</taxon>
        <taxon>Diptera</taxon>
        <taxon>Nematocera</taxon>
        <taxon>Culicoidea</taxon>
        <taxon>Culicidae</taxon>
        <taxon>Culicinae</taxon>
        <taxon>Aedini</taxon>
        <taxon>Aedes</taxon>
        <taxon>Stegomyia</taxon>
    </lineage>
</organism>
<feature type="compositionally biased region" description="Polar residues" evidence="1">
    <location>
        <begin position="176"/>
        <end position="193"/>
    </location>
</feature>
<feature type="compositionally biased region" description="Polar residues" evidence="1">
    <location>
        <begin position="860"/>
        <end position="874"/>
    </location>
</feature>
<feature type="compositionally biased region" description="Polar residues" evidence="1">
    <location>
        <begin position="1183"/>
        <end position="1198"/>
    </location>
</feature>
<evidence type="ECO:0000313" key="3">
    <source>
        <dbReference type="EnsemblMetazoa" id="AAEL006888-PC"/>
    </source>
</evidence>
<keyword evidence="4" id="KW-1185">Reference proteome</keyword>
<feature type="compositionally biased region" description="Low complexity" evidence="1">
    <location>
        <begin position="1216"/>
        <end position="1228"/>
    </location>
</feature>
<protein>
    <recommendedName>
        <fullName evidence="5">Mucin-5AC</fullName>
    </recommendedName>
</protein>
<feature type="compositionally biased region" description="Low complexity" evidence="1">
    <location>
        <begin position="831"/>
        <end position="843"/>
    </location>
</feature>
<sequence>MAIDVAKRCWVAALALVLSLSGINAGERWSRQLTDYGNVQGSDWIPLSRPGDRQAGAKVLNYFDNTGFLGNDNSAQPQHHQFSYVNQPFGAQASRVVFPPPPVAQPLQQELEPAFNQPFGSHQSFIQHPPFGGVQTIQRHPLPAFNPQLPKENLVQEKPSLVEHQFQFPSQVQQQTTHLRQPSSAVHQGQPANGVSQEEVQLLYVPVETLYNQKQAAENTRFNSLPQPVSASLINDFYTAATTTAKPRTTNTPFTTKVAPSAALPSKPKPNQPPLAMFMYNDDKQAKLTVSDALSNLKNVNNIAVLDSLSKNLPKVFIGPSGLAPPKGYSKFELPYLSSIDQNRLSAKPGDLPFFVAPQSYKTPGGFSKIPLPAPHVGSVIVQQPLIQSNYFRQPENIEYYQPSTLKFTDSTTKSPITLPASKPQYESDHYTSPTSKPTTDRTNYSRGNTQTPQESYRQPQTERALFSHSPFNSVNTNRHIVNEEYFNLAKTKKPTTPSPTQSYSPKIYKPFDFKPIPEQKIPLYPEANDFTTQRTTTTTERPHTSRQEENRMKSFFKEENFRNRRPYTQSTVSTPYEEQEVTQPIRSSHENEGQFVHKFKLVDSVRPQTTPATKSVIDNAFLDFFQQDNHDTLKTVVSNQPASGAQQVIRNNYFSQNSNDEPPKQKFVSTYYAPTTTSTTLGTTTPAGSSTAQDSFFKEFDEKSKQYEPEVTRFPQSRLQNQESFLNRFTETTYTNKYKYETNTDDAHYPVEVVTTQEPIRQDTSNDVTIPPSEQSYSIPSELPPISANLPGLVNSLMEDEWPHKKGEQDSSPPATTKGHFRKQIHRTTEPTTTLEPYTSEITTRRTRGRRPTTSSSSNYDSATPTRATTVNRSRSRYVAADGERSSGRTRTRSRPQSSSSRNAKEEENLEYQRDVLKQNYPVIRPTSGGVTTTTTTPAPPPPTTSTTTTHATTMPVTYQQIYEEQTERFNPYYSSPEPQNYSEEPVKYEEVSIPKKDSYTENYYEPEITTTLPHTTYKQQYSPEPTTEEIDDESVRVLPVDHPVEQKREQPVEIQREKPATAIHAQLPRRQPARQPVYQLPEEQHPSVTSSYNSHEDEMEIRKVEITPRPRRPLSRQPVYSPRTTAHTERPTTERTTTELPPSASSSRGSSVQRRPAFVRRPARPLYTTTPAPTTTYSSRGVSTTGDDEQPTQGSYTVRPKSRQDVLRGRTRRPVTTSAATTTTASPEPPVTRGFARNKDLRRVSPTSRSRQELRERERDQREQPTETTTTQPPRFRIRERTRFNLQPQESQWSTKLTQNSFQPVQDIESRGKNYEGERTATEPEIEIVTASALQQNEEDVQLISVSANMAGGPTAPAVRERDQRNDKHGNDVLLKEVELSQEPPQAEENEENSNSPSFAELLNDVMKEYMDSNLQQGETDKKPVENEVLLEETKPVTSKSQRGSSERNPYNARANFRKRGRSHVVEAFEAAESQHINSHVYNTAGFESLKTIDKAALQGKNVNEAKGSRVVEEVTTTTTTTTTEAPVTDLPETTTFGAQDTTPLYETTSILPTEREVTTAVPTLEAQSENDEHQFSTEQFYDDEQDQVDDEPEDHQQGIFDDVKKQLSDLFAMAENDPETEEIEDDEEQYRPLAMGSYHDVEQGSTENPITSTAISSDAAASENRQEPVTEVAAKSANDDAMGPMAIPTSTSNGITHETEICYRGRCIKTDEKKPKKSKLKPN</sequence>
<dbReference type="EnsemblMetazoa" id="AAEL006888-RC">
    <property type="protein sequence ID" value="AAEL006888-PC"/>
    <property type="gene ID" value="AAEL006888"/>
</dbReference>
<feature type="compositionally biased region" description="Basic and acidic residues" evidence="1">
    <location>
        <begin position="904"/>
        <end position="918"/>
    </location>
</feature>
<feature type="region of interest" description="Disordered" evidence="1">
    <location>
        <begin position="1511"/>
        <end position="1542"/>
    </location>
</feature>
<feature type="compositionally biased region" description="Basic and acidic residues" evidence="1">
    <location>
        <begin position="1252"/>
        <end position="1267"/>
    </location>
</feature>
<dbReference type="FunCoup" id="A0A6I8T9G3">
    <property type="interactions" value="1"/>
</dbReference>
<feature type="compositionally biased region" description="Polar residues" evidence="1">
    <location>
        <begin position="1438"/>
        <end position="1451"/>
    </location>
</feature>
<feature type="region of interest" description="Disordered" evidence="1">
    <location>
        <begin position="803"/>
        <end position="951"/>
    </location>
</feature>
<keyword evidence="2" id="KW-0732">Signal</keyword>
<feature type="compositionally biased region" description="Polar residues" evidence="1">
    <location>
        <begin position="431"/>
        <end position="460"/>
    </location>
</feature>
<feature type="compositionally biased region" description="Basic and acidic residues" evidence="1">
    <location>
        <begin position="1045"/>
        <end position="1061"/>
    </location>
</feature>
<evidence type="ECO:0000256" key="1">
    <source>
        <dbReference type="SAM" id="MobiDB-lite"/>
    </source>
</evidence>
<evidence type="ECO:0008006" key="5">
    <source>
        <dbReference type="Google" id="ProtNLM"/>
    </source>
</evidence>
<dbReference type="InParanoid" id="A0A6I8T9G3"/>
<feature type="chain" id="PRO_5043691709" description="Mucin-5AC" evidence="2">
    <location>
        <begin position="26"/>
        <end position="1726"/>
    </location>
</feature>
<feature type="compositionally biased region" description="Low complexity" evidence="1">
    <location>
        <begin position="927"/>
        <end position="938"/>
    </location>
</feature>
<feature type="region of interest" description="Disordered" evidence="1">
    <location>
        <begin position="1418"/>
        <end position="1461"/>
    </location>
</feature>
<feature type="signal peptide" evidence="2">
    <location>
        <begin position="1"/>
        <end position="25"/>
    </location>
</feature>
<dbReference type="Proteomes" id="UP000008820">
    <property type="component" value="Chromosome 2"/>
</dbReference>
<reference evidence="3" key="2">
    <citation type="submission" date="2020-05" db="UniProtKB">
        <authorList>
            <consortium name="EnsemblMetazoa"/>
        </authorList>
    </citation>
    <scope>IDENTIFICATION</scope>
    <source>
        <strain evidence="3">LVP_AGWG</strain>
    </source>
</reference>
<dbReference type="OrthoDB" id="6382824at2759"/>